<comment type="cofactor">
    <cofactor evidence="1">
        <name>[4Fe-4S] cluster</name>
        <dbReference type="ChEBI" id="CHEBI:49883"/>
    </cofactor>
</comment>
<dbReference type="EC" id="1.2.7.4" evidence="2"/>
<keyword evidence="6 10" id="KW-0560">Oxidoreductase</keyword>
<evidence type="ECO:0000256" key="9">
    <source>
        <dbReference type="ARBA" id="ARBA00048733"/>
    </source>
</evidence>
<dbReference type="InterPro" id="IPR016101">
    <property type="entry name" value="CO_DH_a-bundle"/>
</dbReference>
<keyword evidence="3" id="KW-0004">4Fe-4S</keyword>
<evidence type="ECO:0000256" key="7">
    <source>
        <dbReference type="ARBA" id="ARBA00023004"/>
    </source>
</evidence>
<evidence type="ECO:0000256" key="6">
    <source>
        <dbReference type="ARBA" id="ARBA00023002"/>
    </source>
</evidence>
<reference evidence="10" key="1">
    <citation type="submission" date="2018-06" db="EMBL/GenBank/DDBJ databases">
        <authorList>
            <person name="Zhirakovskaya E."/>
        </authorList>
    </citation>
    <scope>NUCLEOTIDE SEQUENCE</scope>
</reference>
<dbReference type="EMBL" id="UOGI01000245">
    <property type="protein sequence ID" value="VAX34041.1"/>
    <property type="molecule type" value="Genomic_DNA"/>
</dbReference>
<keyword evidence="8" id="KW-0411">Iron-sulfur</keyword>
<keyword evidence="5" id="KW-0479">Metal-binding</keyword>
<dbReference type="InterPro" id="IPR016099">
    <property type="entry name" value="Prismane-like_a/b-sand"/>
</dbReference>
<proteinExistence type="predicted"/>
<dbReference type="GO" id="GO:0051539">
    <property type="term" value="F:4 iron, 4 sulfur cluster binding"/>
    <property type="evidence" value="ECO:0007669"/>
    <property type="project" value="UniProtKB-KW"/>
</dbReference>
<gene>
    <name evidence="10" type="ORF">MNBD_NITROSPIRAE03-124</name>
</gene>
<dbReference type="Pfam" id="PF03063">
    <property type="entry name" value="Prismane"/>
    <property type="match status" value="1"/>
</dbReference>
<protein>
    <recommendedName>
        <fullName evidence="2">anaerobic carbon-monoxide dehydrogenase</fullName>
        <ecNumber evidence="2">1.2.7.4</ecNumber>
    </recommendedName>
</protein>
<dbReference type="GO" id="GO:0050418">
    <property type="term" value="F:hydroxylamine reductase activity"/>
    <property type="evidence" value="ECO:0007669"/>
    <property type="project" value="TreeGrafter"/>
</dbReference>
<dbReference type="GO" id="GO:0006091">
    <property type="term" value="P:generation of precursor metabolites and energy"/>
    <property type="evidence" value="ECO:0007669"/>
    <property type="project" value="InterPro"/>
</dbReference>
<keyword evidence="4" id="KW-0533">Nickel</keyword>
<dbReference type="InterPro" id="IPR011254">
    <property type="entry name" value="Prismane-like_sf"/>
</dbReference>
<dbReference type="Gene3D" id="1.20.1270.30">
    <property type="match status" value="1"/>
</dbReference>
<dbReference type="SUPFAM" id="SSF56821">
    <property type="entry name" value="Prismane protein-like"/>
    <property type="match status" value="1"/>
</dbReference>
<evidence type="ECO:0000256" key="1">
    <source>
        <dbReference type="ARBA" id="ARBA00001966"/>
    </source>
</evidence>
<dbReference type="GO" id="GO:0043885">
    <property type="term" value="F:anaerobic carbon-monoxide dehydrogenase activity"/>
    <property type="evidence" value="ECO:0007669"/>
    <property type="project" value="UniProtKB-EC"/>
</dbReference>
<dbReference type="AlphaFoldDB" id="A0A3B1D5H6"/>
<accession>A0A3B1D5H6</accession>
<sequence>MSEKVIKSADKVAEEIVEWAESHGLETAFDRAERLKPCPIGHSGACCKTCFMGPCRLVGADAEEKAEGVCGATLPVVAARNFLRMVAAGTAAHSDHARDMAYTLLEASTGEAPDFTIKDEGKLRKLAGILDISTEGRTKEDIAKQVAESIISQFGQQRGEISFIRRAPEKRQEIWRKWAIVPRGVDREIAEAMHRTNMGVDQDPENLMTSALRVSLADGWAGSMFSTDITDILFGTPSPKRSEASIGIMKEDEVNVVVHGHEPSLAEMMVEVSQESGMLEYARQKGAKGINLVGMCCTANEVLMRHGIPTAGGFLNQELAVMTGLAEAIMVDVQCIMPAIAQAAKKFHTKVVTTSSKGKMIDAVHIEYDEHRAKEVARQVLRLAIDNYANRTTEGSRVHETSPVIAGFSHEYIEYMQGGRFRASFRPLNDAVMAGRIRGVVGIVGCNNPRIIQDSVHDYLAREFIKNDVLVVSTGCGAAACAKAGYMTPETALEMAGPGLREVCEAIGVPPILHLGSCVDNSRILTVVTQMVEEGGLGDDISSLPAVGIAPEWMSEKALAIGCYFVASGMHVIFGSESPVEASSQVKEIMTKQWEERFGGKFDFIPDPEEILKKSLEAIDRKRDGLKLRKYEPGRFGTERKLMTMADRRKLEAAARPHEGVK</sequence>
<dbReference type="PIRSF" id="PIRSF005023">
    <property type="entry name" value="CODH"/>
    <property type="match status" value="1"/>
</dbReference>
<name>A0A3B1D5H6_9ZZZZ</name>
<evidence type="ECO:0000256" key="8">
    <source>
        <dbReference type="ARBA" id="ARBA00023014"/>
    </source>
</evidence>
<dbReference type="PANTHER" id="PTHR30109:SF4">
    <property type="entry name" value="CARBON MONOXIDE DEHYDROGENASE"/>
    <property type="match status" value="1"/>
</dbReference>
<dbReference type="GO" id="GO:0016151">
    <property type="term" value="F:nickel cation binding"/>
    <property type="evidence" value="ECO:0007669"/>
    <property type="project" value="InterPro"/>
</dbReference>
<evidence type="ECO:0000256" key="3">
    <source>
        <dbReference type="ARBA" id="ARBA00022485"/>
    </source>
</evidence>
<evidence type="ECO:0000313" key="10">
    <source>
        <dbReference type="EMBL" id="VAX34041.1"/>
    </source>
</evidence>
<evidence type="ECO:0000256" key="2">
    <source>
        <dbReference type="ARBA" id="ARBA00012819"/>
    </source>
</evidence>
<evidence type="ECO:0000256" key="4">
    <source>
        <dbReference type="ARBA" id="ARBA00022596"/>
    </source>
</evidence>
<evidence type="ECO:0000256" key="5">
    <source>
        <dbReference type="ARBA" id="ARBA00022723"/>
    </source>
</evidence>
<dbReference type="InterPro" id="IPR004137">
    <property type="entry name" value="HCP/CODH"/>
</dbReference>
<dbReference type="PANTHER" id="PTHR30109">
    <property type="entry name" value="HYDROXYLAMINE REDUCTASE"/>
    <property type="match status" value="1"/>
</dbReference>
<dbReference type="GO" id="GO:0004601">
    <property type="term" value="F:peroxidase activity"/>
    <property type="evidence" value="ECO:0007669"/>
    <property type="project" value="TreeGrafter"/>
</dbReference>
<keyword evidence="7" id="KW-0408">Iron</keyword>
<dbReference type="Gene3D" id="3.40.50.2030">
    <property type="match status" value="2"/>
</dbReference>
<organism evidence="10">
    <name type="scientific">hydrothermal vent metagenome</name>
    <dbReference type="NCBI Taxonomy" id="652676"/>
    <lineage>
        <taxon>unclassified sequences</taxon>
        <taxon>metagenomes</taxon>
        <taxon>ecological metagenomes</taxon>
    </lineage>
</organism>
<comment type="catalytic activity">
    <reaction evidence="9">
        <text>CO + 2 oxidized [2Fe-2S]-[ferredoxin] + H2O = 2 reduced [2Fe-2S]-[ferredoxin] + CO2 + 2 H(+)</text>
        <dbReference type="Rhea" id="RHEA:21040"/>
        <dbReference type="Rhea" id="RHEA-COMP:10000"/>
        <dbReference type="Rhea" id="RHEA-COMP:10001"/>
        <dbReference type="ChEBI" id="CHEBI:15377"/>
        <dbReference type="ChEBI" id="CHEBI:15378"/>
        <dbReference type="ChEBI" id="CHEBI:16526"/>
        <dbReference type="ChEBI" id="CHEBI:17245"/>
        <dbReference type="ChEBI" id="CHEBI:33737"/>
        <dbReference type="ChEBI" id="CHEBI:33738"/>
        <dbReference type="EC" id="1.2.7.4"/>
    </reaction>
</comment>
<dbReference type="InterPro" id="IPR010047">
    <property type="entry name" value="CODH"/>
</dbReference>
<dbReference type="NCBIfam" id="TIGR01702">
    <property type="entry name" value="CO_DH_cata"/>
    <property type="match status" value="1"/>
</dbReference>
<dbReference type="GO" id="GO:0042542">
    <property type="term" value="P:response to hydrogen peroxide"/>
    <property type="evidence" value="ECO:0007669"/>
    <property type="project" value="TreeGrafter"/>
</dbReference>